<sequence length="35" mass="4018">MKILQSHNSPVSHLHLAIKTLIPCRTPCYVFHCTK</sequence>
<protein>
    <submittedName>
        <fullName evidence="1">Uncharacterized protein</fullName>
    </submittedName>
</protein>
<dbReference type="AlphaFoldDB" id="A0A2P2NTR9"/>
<organism evidence="1">
    <name type="scientific">Rhizophora mucronata</name>
    <name type="common">Asiatic mangrove</name>
    <dbReference type="NCBI Taxonomy" id="61149"/>
    <lineage>
        <taxon>Eukaryota</taxon>
        <taxon>Viridiplantae</taxon>
        <taxon>Streptophyta</taxon>
        <taxon>Embryophyta</taxon>
        <taxon>Tracheophyta</taxon>
        <taxon>Spermatophyta</taxon>
        <taxon>Magnoliopsida</taxon>
        <taxon>eudicotyledons</taxon>
        <taxon>Gunneridae</taxon>
        <taxon>Pentapetalae</taxon>
        <taxon>rosids</taxon>
        <taxon>fabids</taxon>
        <taxon>Malpighiales</taxon>
        <taxon>Rhizophoraceae</taxon>
        <taxon>Rhizophora</taxon>
    </lineage>
</organism>
<evidence type="ECO:0000313" key="1">
    <source>
        <dbReference type="EMBL" id="MBX45897.1"/>
    </source>
</evidence>
<proteinExistence type="predicted"/>
<name>A0A2P2NTR9_RHIMU</name>
<accession>A0A2P2NTR9</accession>
<dbReference type="EMBL" id="GGEC01065413">
    <property type="protein sequence ID" value="MBX45897.1"/>
    <property type="molecule type" value="Transcribed_RNA"/>
</dbReference>
<reference evidence="1" key="1">
    <citation type="submission" date="2018-02" db="EMBL/GenBank/DDBJ databases">
        <title>Rhizophora mucronata_Transcriptome.</title>
        <authorList>
            <person name="Meera S.P."/>
            <person name="Sreeshan A."/>
            <person name="Augustine A."/>
        </authorList>
    </citation>
    <scope>NUCLEOTIDE SEQUENCE</scope>
    <source>
        <tissue evidence="1">Leaf</tissue>
    </source>
</reference>